<evidence type="ECO:0000256" key="2">
    <source>
        <dbReference type="ARBA" id="ARBA00005581"/>
    </source>
</evidence>
<proteinExistence type="inferred from homology"/>
<organism evidence="7 8">
    <name type="scientific">Phtheirospermum japonicum</name>
    <dbReference type="NCBI Taxonomy" id="374723"/>
    <lineage>
        <taxon>Eukaryota</taxon>
        <taxon>Viridiplantae</taxon>
        <taxon>Streptophyta</taxon>
        <taxon>Embryophyta</taxon>
        <taxon>Tracheophyta</taxon>
        <taxon>Spermatophyta</taxon>
        <taxon>Magnoliopsida</taxon>
        <taxon>eudicotyledons</taxon>
        <taxon>Gunneridae</taxon>
        <taxon>Pentapetalae</taxon>
        <taxon>asterids</taxon>
        <taxon>lamiids</taxon>
        <taxon>Lamiales</taxon>
        <taxon>Orobanchaceae</taxon>
        <taxon>Orobanchaceae incertae sedis</taxon>
        <taxon>Phtheirospermum</taxon>
    </lineage>
</organism>
<dbReference type="EMBL" id="BMAC01000128">
    <property type="protein sequence ID" value="GFP86598.1"/>
    <property type="molecule type" value="Genomic_DNA"/>
</dbReference>
<dbReference type="OrthoDB" id="883183at2759"/>
<evidence type="ECO:0000313" key="8">
    <source>
        <dbReference type="Proteomes" id="UP000653305"/>
    </source>
</evidence>
<dbReference type="PANTHER" id="PTHR31232">
    <property type="match status" value="1"/>
</dbReference>
<comment type="subcellular location">
    <subcellularLocation>
        <location evidence="1 6">Secreted</location>
    </subcellularLocation>
</comment>
<dbReference type="PANTHER" id="PTHR31232:SF42">
    <property type="entry name" value="S-PROTEIN HOMOLOG"/>
    <property type="match status" value="1"/>
</dbReference>
<evidence type="ECO:0000256" key="3">
    <source>
        <dbReference type="ARBA" id="ARBA00022471"/>
    </source>
</evidence>
<gene>
    <name evidence="7" type="ORF">PHJA_000803600</name>
</gene>
<dbReference type="GO" id="GO:0005576">
    <property type="term" value="C:extracellular region"/>
    <property type="evidence" value="ECO:0007669"/>
    <property type="project" value="UniProtKB-SubCell"/>
</dbReference>
<dbReference type="Proteomes" id="UP000653305">
    <property type="component" value="Unassembled WGS sequence"/>
</dbReference>
<dbReference type="AlphaFoldDB" id="A0A830BNQ9"/>
<evidence type="ECO:0000256" key="5">
    <source>
        <dbReference type="ARBA" id="ARBA00022729"/>
    </source>
</evidence>
<sequence length="127" mass="14433">MLVSSETPDFLEKVKVSVQNRVPNNSITIHCRSSEDDLGTHPLAYNAIFSWGFRVNFSRSTKFVCDFTTNYGSGNYAVYDGPQSEICHQYCFWRVTKDGPCLIVKNEPEDAYCQDWKHPATNTLAPN</sequence>
<dbReference type="GO" id="GO:0060320">
    <property type="term" value="P:rejection of self pollen"/>
    <property type="evidence" value="ECO:0007669"/>
    <property type="project" value="UniProtKB-KW"/>
</dbReference>
<keyword evidence="5" id="KW-0732">Signal</keyword>
<dbReference type="InterPro" id="IPR010264">
    <property type="entry name" value="Self-incomp_S1"/>
</dbReference>
<comment type="caution">
    <text evidence="7">The sequence shown here is derived from an EMBL/GenBank/DDBJ whole genome shotgun (WGS) entry which is preliminary data.</text>
</comment>
<dbReference type="Pfam" id="PF05938">
    <property type="entry name" value="Self-incomp_S1"/>
    <property type="match status" value="1"/>
</dbReference>
<evidence type="ECO:0000256" key="4">
    <source>
        <dbReference type="ARBA" id="ARBA00022525"/>
    </source>
</evidence>
<evidence type="ECO:0000256" key="6">
    <source>
        <dbReference type="RuleBase" id="RU367044"/>
    </source>
</evidence>
<keyword evidence="8" id="KW-1185">Reference proteome</keyword>
<name>A0A830BNQ9_9LAMI</name>
<keyword evidence="3 6" id="KW-0713">Self-incompatibility</keyword>
<comment type="similarity">
    <text evidence="2 6">Belongs to the plant self-incompatibility (S1) protein family.</text>
</comment>
<accession>A0A830BNQ9</accession>
<evidence type="ECO:0000256" key="1">
    <source>
        <dbReference type="ARBA" id="ARBA00004613"/>
    </source>
</evidence>
<protein>
    <recommendedName>
        <fullName evidence="6">S-protein homolog</fullName>
    </recommendedName>
</protein>
<keyword evidence="4 6" id="KW-0964">Secreted</keyword>
<reference evidence="7" key="1">
    <citation type="submission" date="2020-07" db="EMBL/GenBank/DDBJ databases">
        <title>Ethylene signaling mediates host invasion by parasitic plants.</title>
        <authorList>
            <person name="Yoshida S."/>
        </authorList>
    </citation>
    <scope>NUCLEOTIDE SEQUENCE</scope>
    <source>
        <strain evidence="7">Okayama</strain>
    </source>
</reference>
<evidence type="ECO:0000313" key="7">
    <source>
        <dbReference type="EMBL" id="GFP86598.1"/>
    </source>
</evidence>